<dbReference type="RefSeq" id="WP_210117914.1">
    <property type="nucleotide sequence ID" value="NZ_CP054142.1"/>
</dbReference>
<dbReference type="Proteomes" id="UP000671908">
    <property type="component" value="Chromosome"/>
</dbReference>
<feature type="transmembrane region" description="Helical" evidence="1">
    <location>
        <begin position="65"/>
        <end position="88"/>
    </location>
</feature>
<evidence type="ECO:0000313" key="4">
    <source>
        <dbReference type="Proteomes" id="UP000671908"/>
    </source>
</evidence>
<proteinExistence type="predicted"/>
<evidence type="ECO:0000313" key="2">
    <source>
        <dbReference type="EMBL" id="QTQ11117.1"/>
    </source>
</evidence>
<keyword evidence="1" id="KW-0812">Transmembrane</keyword>
<accession>A0A975F697</accession>
<feature type="transmembrane region" description="Helical" evidence="1">
    <location>
        <begin position="38"/>
        <end position="58"/>
    </location>
</feature>
<reference evidence="3 4" key="2">
    <citation type="journal article" date="2021" name="Microbiol. Resour. Announc.">
        <title>Complete Genome Sequences of Three Human Oral Treponema parvum Isolates.</title>
        <authorList>
            <person name="Zeng H."/>
            <person name="Watt R.M."/>
        </authorList>
    </citation>
    <scope>NUCLEOTIDE SEQUENCE [LARGE SCALE GENOMIC DNA]</scope>
    <source>
        <strain evidence="3 4">ATCC 700770</strain>
        <strain evidence="2">ATCC 700773</strain>
    </source>
</reference>
<protein>
    <recommendedName>
        <fullName evidence="5">DUF5668 domain-containing protein</fullName>
    </recommendedName>
</protein>
<name>A0A975F697_9SPIR</name>
<keyword evidence="1" id="KW-1133">Transmembrane helix</keyword>
<feature type="transmembrane region" description="Helical" evidence="1">
    <location>
        <begin position="94"/>
        <end position="115"/>
    </location>
</feature>
<evidence type="ECO:0008006" key="5">
    <source>
        <dbReference type="Google" id="ProtNLM"/>
    </source>
</evidence>
<dbReference type="EMBL" id="CP054257">
    <property type="protein sequence ID" value="QTQ11117.1"/>
    <property type="molecule type" value="Genomic_DNA"/>
</dbReference>
<feature type="transmembrane region" description="Helical" evidence="1">
    <location>
        <begin position="7"/>
        <end position="32"/>
    </location>
</feature>
<reference evidence="3" key="1">
    <citation type="submission" date="2020-05" db="EMBL/GenBank/DDBJ databases">
        <authorList>
            <person name="Zeng H."/>
            <person name="Chan Y.K."/>
            <person name="Watt R.M."/>
        </authorList>
    </citation>
    <scope>NUCLEOTIDE SEQUENCE</scope>
    <source>
        <strain evidence="3">ATCC 700770</strain>
        <strain evidence="2">ATCC 700773</strain>
    </source>
</reference>
<evidence type="ECO:0000313" key="3">
    <source>
        <dbReference type="EMBL" id="QTQ14724.1"/>
    </source>
</evidence>
<dbReference type="Proteomes" id="UP000671995">
    <property type="component" value="Chromosome"/>
</dbReference>
<organism evidence="3 4">
    <name type="scientific">Treponema parvum</name>
    <dbReference type="NCBI Taxonomy" id="138851"/>
    <lineage>
        <taxon>Bacteria</taxon>
        <taxon>Pseudomonadati</taxon>
        <taxon>Spirochaetota</taxon>
        <taxon>Spirochaetia</taxon>
        <taxon>Spirochaetales</taxon>
        <taxon>Treponemataceae</taxon>
        <taxon>Treponema</taxon>
    </lineage>
</organism>
<keyword evidence="4" id="KW-1185">Reference proteome</keyword>
<dbReference type="KEGG" id="tpav:HRQ91_09755"/>
<gene>
    <name evidence="2" type="ORF">HRI96_02265</name>
    <name evidence="3" type="ORF">HRQ91_09755</name>
</gene>
<evidence type="ECO:0000256" key="1">
    <source>
        <dbReference type="SAM" id="Phobius"/>
    </source>
</evidence>
<dbReference type="EMBL" id="CP054142">
    <property type="protein sequence ID" value="QTQ14724.1"/>
    <property type="molecule type" value="Genomic_DNA"/>
</dbReference>
<feature type="transmembrane region" description="Helical" evidence="1">
    <location>
        <begin position="154"/>
        <end position="173"/>
    </location>
</feature>
<dbReference type="AlphaFoldDB" id="A0A975F697"/>
<sequence>MGKKPTPLLYISLALGIIFILLGLVLLIVFFAEPEELVFSRSALGLLVFGAVFIYVSIAVNHRAFFLYVGLNLCFFGMLALVLTFNIFRLSLGQIWPLGMVFCGISLIPAGYYRFRRLQTVYIFPSFVLILLGIFFGLFSFDILSVSFSSFVSVWWPTVFIILGIVLIGIFQYQRNNRFSFPYMTGDETDDDETGEES</sequence>
<keyword evidence="1" id="KW-0472">Membrane</keyword>
<feature type="transmembrane region" description="Helical" evidence="1">
    <location>
        <begin position="127"/>
        <end position="148"/>
    </location>
</feature>